<comment type="caution">
    <text evidence="3">The sequence shown here is derived from an EMBL/GenBank/DDBJ whole genome shotgun (WGS) entry which is preliminary data.</text>
</comment>
<dbReference type="PANTHER" id="PTHR32182">
    <property type="entry name" value="DNA REPLICATION AND REPAIR PROTEIN RECF"/>
    <property type="match status" value="1"/>
</dbReference>
<protein>
    <recommendedName>
        <fullName evidence="2">Protein CR006 P-loop domain-containing protein</fullName>
    </recommendedName>
</protein>
<dbReference type="Gene3D" id="3.40.50.300">
    <property type="entry name" value="P-loop containing nucleotide triphosphate hydrolases"/>
    <property type="match status" value="1"/>
</dbReference>
<keyword evidence="4" id="KW-1185">Reference proteome</keyword>
<organism evidence="3 4">
    <name type="scientific">Aliiroseovarius zhejiangensis</name>
    <dbReference type="NCBI Taxonomy" id="1632025"/>
    <lineage>
        <taxon>Bacteria</taxon>
        <taxon>Pseudomonadati</taxon>
        <taxon>Pseudomonadota</taxon>
        <taxon>Alphaproteobacteria</taxon>
        <taxon>Rhodobacterales</taxon>
        <taxon>Paracoccaceae</taxon>
        <taxon>Aliiroseovarius</taxon>
    </lineage>
</organism>
<evidence type="ECO:0000259" key="2">
    <source>
        <dbReference type="Pfam" id="PF13166"/>
    </source>
</evidence>
<evidence type="ECO:0000256" key="1">
    <source>
        <dbReference type="SAM" id="Coils"/>
    </source>
</evidence>
<keyword evidence="1" id="KW-0175">Coiled coil</keyword>
<proteinExistence type="predicted"/>
<evidence type="ECO:0000313" key="4">
    <source>
        <dbReference type="Proteomes" id="UP000609802"/>
    </source>
</evidence>
<accession>A0ABQ3J9J2</accession>
<dbReference type="InterPro" id="IPR027417">
    <property type="entry name" value="P-loop_NTPase"/>
</dbReference>
<evidence type="ECO:0000313" key="3">
    <source>
        <dbReference type="EMBL" id="GHF09398.1"/>
    </source>
</evidence>
<dbReference type="Pfam" id="PF13166">
    <property type="entry name" value="AAA_13"/>
    <property type="match status" value="1"/>
</dbReference>
<reference evidence="4" key="1">
    <citation type="journal article" date="2019" name="Int. J. Syst. Evol. Microbiol.">
        <title>The Global Catalogue of Microorganisms (GCM) 10K type strain sequencing project: providing services to taxonomists for standard genome sequencing and annotation.</title>
        <authorList>
            <consortium name="The Broad Institute Genomics Platform"/>
            <consortium name="The Broad Institute Genome Sequencing Center for Infectious Disease"/>
            <person name="Wu L."/>
            <person name="Ma J."/>
        </authorList>
    </citation>
    <scope>NUCLEOTIDE SEQUENCE [LARGE SCALE GENOMIC DNA]</scope>
    <source>
        <strain evidence="4">KCTC 42443</strain>
    </source>
</reference>
<feature type="domain" description="Protein CR006 P-loop" evidence="2">
    <location>
        <begin position="315"/>
        <end position="721"/>
    </location>
</feature>
<dbReference type="PANTHER" id="PTHR32182:SF0">
    <property type="entry name" value="DNA REPLICATION AND REPAIR PROTEIN RECF"/>
    <property type="match status" value="1"/>
</dbReference>
<dbReference type="SUPFAM" id="SSF52540">
    <property type="entry name" value="P-loop containing nucleoside triphosphate hydrolases"/>
    <property type="match status" value="1"/>
</dbReference>
<name>A0ABQ3J9J2_9RHOB</name>
<gene>
    <name evidence="3" type="ORF">GCM10016455_32800</name>
</gene>
<dbReference type="CDD" id="cd00267">
    <property type="entry name" value="ABC_ATPase"/>
    <property type="match status" value="1"/>
</dbReference>
<dbReference type="Proteomes" id="UP000609802">
    <property type="component" value="Unassembled WGS sequence"/>
</dbReference>
<sequence length="804" mass="87365">MLKGIANVENVNRLVSKAGLDFCPKALTVVYGRNGSGKSGFVRILRTACRTRVENPAKLKVLEDVYGGSSGPQAADIMIDAGSGDTSIAWTTGMTAAPELARVAVFDSLSAQLYVDGGNQISYLPFGLALPHRLNAICLKLRDRLEAEQAIAVGNKVSLTAIEFPVQRATSAQAFDRALSKSTTDAKIDAATKFSVRDQERLDEVTSFLSAGAAAVADLTALIGWMESVAGECETAATAFSDTSLSSFTTLRNTAVTARRTAQLSAGELFTDEPLPGVGSESWRALWAAARDYSVREAYAGAEFPVTSSETGPAACVLCQQPLHPDGAARLERFQKYMDDTLDVAATKAEEAVAHATSGLAALRHLSAEDFADRVEQVRQREPELAEALSNFQLSATHRRSDAAARLAGEESAPVPPIVSPHAELKELAKKLRDEKDGLSKAGDAEERENLANEKAELEDRKILTSNRAKLVSRRDLLVNEAAYAKALAEVKTKGITQRANELVDTHLTSAVMKRFDAERERFDIMHLRVGLSRKSGQTKAEFEVDPQTKLTKVTSEILSEGEQRGLALAGFLTEVALTDGSGPIIIDDPVSSLDRDRSARVAERLAEEASQRQVVVFTHDIIFFNELCSAAESQGIEPVTIALFGDKDAAGKIDAAGMVWKGLNVAKRIGKIKNDFAPLPKLLKTSPADYEYRVKHLYGRLRDTYERAVEEIIFKDIVRRGTDVIQTQLLRYVTLSDTLAIRFHEGMTRANTYSHDNPAADTVSVPKPEDFEADIEALETLVKDLKTESLAAEAARPQMKPKK</sequence>
<dbReference type="EMBL" id="BNCH01000013">
    <property type="protein sequence ID" value="GHF09398.1"/>
    <property type="molecule type" value="Genomic_DNA"/>
</dbReference>
<dbReference type="InterPro" id="IPR026866">
    <property type="entry name" value="CR006_AAA"/>
</dbReference>
<feature type="coiled-coil region" evidence="1">
    <location>
        <begin position="422"/>
        <end position="468"/>
    </location>
</feature>